<evidence type="ECO:0000313" key="3">
    <source>
        <dbReference type="Proteomes" id="UP000250140"/>
    </source>
</evidence>
<feature type="non-terminal residue" evidence="2">
    <location>
        <position position="305"/>
    </location>
</feature>
<accession>A0A8E2FES4</accession>
<sequence>PTRVIRVGSASEGPSLYEPVPGKRGTYAALSYCWGQSRILTTTTSTLAQRKEGFSLNELPKTCRDAIIVARELSIPYLWIDSLCIVQDSQLDWETEAGRMCSVYQNALLTIAAVDSPDSNSGLFLTCPSRRTAKLEYLTQCVLTTRGWTLQEIILSPRILWFTASELAWECGAESACECDIVPTKEWIYQSDTRLLRTKLPHTVSSHNVNWHQSWRTLVKDFTKRDLTRATDRLPAISGLAASFKHHIGGAYLFGLWEHELERHLLWCSDSFRSSNSQVSHQPQPLGKGYAPSWSWASIPGAIWF</sequence>
<dbReference type="AlphaFoldDB" id="A0A8E2FES4"/>
<evidence type="ECO:0000259" key="1">
    <source>
        <dbReference type="Pfam" id="PF06985"/>
    </source>
</evidence>
<gene>
    <name evidence="2" type="ORF">AOQ84DRAFT_272815</name>
</gene>
<dbReference type="EMBL" id="KV748444">
    <property type="protein sequence ID" value="OCL15471.1"/>
    <property type="molecule type" value="Genomic_DNA"/>
</dbReference>
<dbReference type="Proteomes" id="UP000250140">
    <property type="component" value="Unassembled WGS sequence"/>
</dbReference>
<keyword evidence="3" id="KW-1185">Reference proteome</keyword>
<dbReference type="OrthoDB" id="3486565at2759"/>
<name>A0A8E2FES4_9PEZI</name>
<dbReference type="InterPro" id="IPR010730">
    <property type="entry name" value="HET"/>
</dbReference>
<evidence type="ECO:0000313" key="2">
    <source>
        <dbReference type="EMBL" id="OCL15471.1"/>
    </source>
</evidence>
<proteinExistence type="predicted"/>
<feature type="non-terminal residue" evidence="2">
    <location>
        <position position="1"/>
    </location>
</feature>
<dbReference type="Pfam" id="PF06985">
    <property type="entry name" value="HET"/>
    <property type="match status" value="1"/>
</dbReference>
<dbReference type="PANTHER" id="PTHR33112">
    <property type="entry name" value="DOMAIN PROTEIN, PUTATIVE-RELATED"/>
    <property type="match status" value="1"/>
</dbReference>
<reference evidence="2 3" key="1">
    <citation type="journal article" date="2016" name="Nat. Commun.">
        <title>Ectomycorrhizal ecology is imprinted in the genome of the dominant symbiotic fungus Cenococcum geophilum.</title>
        <authorList>
            <consortium name="DOE Joint Genome Institute"/>
            <person name="Peter M."/>
            <person name="Kohler A."/>
            <person name="Ohm R.A."/>
            <person name="Kuo A."/>
            <person name="Krutzmann J."/>
            <person name="Morin E."/>
            <person name="Arend M."/>
            <person name="Barry K.W."/>
            <person name="Binder M."/>
            <person name="Choi C."/>
            <person name="Clum A."/>
            <person name="Copeland A."/>
            <person name="Grisel N."/>
            <person name="Haridas S."/>
            <person name="Kipfer T."/>
            <person name="LaButti K."/>
            <person name="Lindquist E."/>
            <person name="Lipzen A."/>
            <person name="Maire R."/>
            <person name="Meier B."/>
            <person name="Mihaltcheva S."/>
            <person name="Molinier V."/>
            <person name="Murat C."/>
            <person name="Poggeler S."/>
            <person name="Quandt C.A."/>
            <person name="Sperisen C."/>
            <person name="Tritt A."/>
            <person name="Tisserant E."/>
            <person name="Crous P.W."/>
            <person name="Henrissat B."/>
            <person name="Nehls U."/>
            <person name="Egli S."/>
            <person name="Spatafora J.W."/>
            <person name="Grigoriev I.V."/>
            <person name="Martin F.M."/>
        </authorList>
    </citation>
    <scope>NUCLEOTIDE SEQUENCE [LARGE SCALE GENOMIC DNA]</scope>
    <source>
        <strain evidence="2 3">CBS 207.34</strain>
    </source>
</reference>
<feature type="domain" description="Heterokaryon incompatibility" evidence="1">
    <location>
        <begin position="27"/>
        <end position="132"/>
    </location>
</feature>
<dbReference type="PANTHER" id="PTHR33112:SF16">
    <property type="entry name" value="HETEROKARYON INCOMPATIBILITY DOMAIN-CONTAINING PROTEIN"/>
    <property type="match status" value="1"/>
</dbReference>
<protein>
    <submittedName>
        <fullName evidence="2">HET-domain-containing protein</fullName>
    </submittedName>
</protein>
<organism evidence="2 3">
    <name type="scientific">Glonium stellatum</name>
    <dbReference type="NCBI Taxonomy" id="574774"/>
    <lineage>
        <taxon>Eukaryota</taxon>
        <taxon>Fungi</taxon>
        <taxon>Dikarya</taxon>
        <taxon>Ascomycota</taxon>
        <taxon>Pezizomycotina</taxon>
        <taxon>Dothideomycetes</taxon>
        <taxon>Pleosporomycetidae</taxon>
        <taxon>Gloniales</taxon>
        <taxon>Gloniaceae</taxon>
        <taxon>Glonium</taxon>
    </lineage>
</organism>